<proteinExistence type="inferred from homology"/>
<dbReference type="EMBL" id="FUYE01000005">
    <property type="protein sequence ID" value="SKA93283.1"/>
    <property type="molecule type" value="Genomic_DNA"/>
</dbReference>
<dbReference type="OrthoDB" id="9809288at2"/>
<dbReference type="PANTHER" id="PTHR43673">
    <property type="entry name" value="NAD(P)H NITROREDUCTASE YDGI-RELATED"/>
    <property type="match status" value="1"/>
</dbReference>
<dbReference type="Pfam" id="PF00881">
    <property type="entry name" value="Nitroreductase"/>
    <property type="match status" value="1"/>
</dbReference>
<dbReference type="CDD" id="cd02149">
    <property type="entry name" value="NfsB-like"/>
    <property type="match status" value="1"/>
</dbReference>
<dbReference type="InterPro" id="IPR029479">
    <property type="entry name" value="Nitroreductase"/>
</dbReference>
<sequence>MTTPSDLISALNWRYACKVFDPSKKIPAETWAALEESLVLTPSSFGMQPWKFLVIQDPELREQLVPHAWRQRQVADASHLVVMAVPTAMSEAHIDANILRMTEVRGGTADALMGFRKMVAGFREGLEAKGELQQWAKLQAYIALGQFMLAAAMLGIDTCPMEGFVPEKFDEVLGLSAQGLTAAVLCPAGYRHEDDRYAVLPKVRFTAADVIVHR</sequence>
<evidence type="ECO:0000259" key="7">
    <source>
        <dbReference type="Pfam" id="PF00881"/>
    </source>
</evidence>
<keyword evidence="4" id="KW-0288">FMN</keyword>
<reference evidence="9" key="1">
    <citation type="submission" date="2017-02" db="EMBL/GenBank/DDBJ databases">
        <authorList>
            <person name="Varghese N."/>
            <person name="Submissions S."/>
        </authorList>
    </citation>
    <scope>NUCLEOTIDE SEQUENCE [LARGE SCALE GENOMIC DNA]</scope>
    <source>
        <strain evidence="9">ATCC 700200</strain>
    </source>
</reference>
<dbReference type="SUPFAM" id="SSF55469">
    <property type="entry name" value="FMN-dependent nitroreductase-like"/>
    <property type="match status" value="1"/>
</dbReference>
<comment type="similarity">
    <text evidence="2">Belongs to the nitroreductase family.</text>
</comment>
<evidence type="ECO:0000256" key="6">
    <source>
        <dbReference type="ARBA" id="ARBA00023002"/>
    </source>
</evidence>
<gene>
    <name evidence="8" type="ORF">SAMN02745166_02067</name>
</gene>
<dbReference type="PANTHER" id="PTHR43673:SF2">
    <property type="entry name" value="NITROREDUCTASE"/>
    <property type="match status" value="1"/>
</dbReference>
<evidence type="ECO:0000256" key="5">
    <source>
        <dbReference type="ARBA" id="ARBA00022857"/>
    </source>
</evidence>
<dbReference type="Gene3D" id="3.40.109.10">
    <property type="entry name" value="NADH Oxidase"/>
    <property type="match status" value="1"/>
</dbReference>
<dbReference type="STRING" id="48467.SAMN02745166_02067"/>
<dbReference type="InterPro" id="IPR033878">
    <property type="entry name" value="NfsB-like"/>
</dbReference>
<organism evidence="8 9">
    <name type="scientific">Prosthecobacter debontii</name>
    <dbReference type="NCBI Taxonomy" id="48467"/>
    <lineage>
        <taxon>Bacteria</taxon>
        <taxon>Pseudomonadati</taxon>
        <taxon>Verrucomicrobiota</taxon>
        <taxon>Verrucomicrobiia</taxon>
        <taxon>Verrucomicrobiales</taxon>
        <taxon>Verrucomicrobiaceae</taxon>
        <taxon>Prosthecobacter</taxon>
    </lineage>
</organism>
<dbReference type="AlphaFoldDB" id="A0A1T4XV58"/>
<feature type="domain" description="Nitroreductase" evidence="7">
    <location>
        <begin position="12"/>
        <end position="184"/>
    </location>
</feature>
<evidence type="ECO:0000313" key="9">
    <source>
        <dbReference type="Proteomes" id="UP000190774"/>
    </source>
</evidence>
<dbReference type="GO" id="GO:0016491">
    <property type="term" value="F:oxidoreductase activity"/>
    <property type="evidence" value="ECO:0007669"/>
    <property type="project" value="UniProtKB-KW"/>
</dbReference>
<evidence type="ECO:0000313" key="8">
    <source>
        <dbReference type="EMBL" id="SKA93283.1"/>
    </source>
</evidence>
<evidence type="ECO:0000256" key="1">
    <source>
        <dbReference type="ARBA" id="ARBA00001917"/>
    </source>
</evidence>
<dbReference type="Proteomes" id="UP000190774">
    <property type="component" value="Unassembled WGS sequence"/>
</dbReference>
<dbReference type="RefSeq" id="WP_078813273.1">
    <property type="nucleotide sequence ID" value="NZ_FUYE01000005.1"/>
</dbReference>
<evidence type="ECO:0000256" key="2">
    <source>
        <dbReference type="ARBA" id="ARBA00007118"/>
    </source>
</evidence>
<accession>A0A1T4XV58</accession>
<keyword evidence="9" id="KW-1185">Reference proteome</keyword>
<keyword evidence="5" id="KW-0521">NADP</keyword>
<keyword evidence="6" id="KW-0560">Oxidoreductase</keyword>
<evidence type="ECO:0000256" key="4">
    <source>
        <dbReference type="ARBA" id="ARBA00022643"/>
    </source>
</evidence>
<keyword evidence="3" id="KW-0285">Flavoprotein</keyword>
<comment type="cofactor">
    <cofactor evidence="1">
        <name>FMN</name>
        <dbReference type="ChEBI" id="CHEBI:58210"/>
    </cofactor>
</comment>
<protein>
    <submittedName>
        <fullName evidence="8">Nitroreductase</fullName>
    </submittedName>
</protein>
<evidence type="ECO:0000256" key="3">
    <source>
        <dbReference type="ARBA" id="ARBA00022630"/>
    </source>
</evidence>
<name>A0A1T4XV58_9BACT</name>
<dbReference type="InterPro" id="IPR000415">
    <property type="entry name" value="Nitroreductase-like"/>
</dbReference>